<name>A0A1L7X9G6_9HELO</name>
<keyword evidence="3" id="KW-1185">Reference proteome</keyword>
<feature type="region of interest" description="Disordered" evidence="1">
    <location>
        <begin position="1"/>
        <end position="20"/>
    </location>
</feature>
<evidence type="ECO:0000256" key="1">
    <source>
        <dbReference type="SAM" id="MobiDB-lite"/>
    </source>
</evidence>
<sequence>MDIYGDENYDNPRPVENTGSIHDREYVANEGQSNQINYYQDDYHKDIGLPNVFQEELALTNLPNPNDNIRNSLDFLGFDREAPEGASDPQRQKRDRLNDSVNNWLQPFREDFQYCMV</sequence>
<feature type="region of interest" description="Disordered" evidence="1">
    <location>
        <begin position="79"/>
        <end position="99"/>
    </location>
</feature>
<dbReference type="AlphaFoldDB" id="A0A1L7X9G6"/>
<evidence type="ECO:0000313" key="2">
    <source>
        <dbReference type="EMBL" id="CZR61669.1"/>
    </source>
</evidence>
<accession>A0A1L7X9G6</accession>
<dbReference type="Proteomes" id="UP000184330">
    <property type="component" value="Unassembled WGS sequence"/>
</dbReference>
<dbReference type="EMBL" id="FJOG01000019">
    <property type="protein sequence ID" value="CZR61669.1"/>
    <property type="molecule type" value="Genomic_DNA"/>
</dbReference>
<evidence type="ECO:0000313" key="3">
    <source>
        <dbReference type="Proteomes" id="UP000184330"/>
    </source>
</evidence>
<reference evidence="2 3" key="1">
    <citation type="submission" date="2016-03" db="EMBL/GenBank/DDBJ databases">
        <authorList>
            <person name="Ploux O."/>
        </authorList>
    </citation>
    <scope>NUCLEOTIDE SEQUENCE [LARGE SCALE GENOMIC DNA]</scope>
    <source>
        <strain evidence="2 3">UAMH 11012</strain>
    </source>
</reference>
<gene>
    <name evidence="2" type="ORF">PAC_11566</name>
</gene>
<proteinExistence type="predicted"/>
<organism evidence="2 3">
    <name type="scientific">Phialocephala subalpina</name>
    <dbReference type="NCBI Taxonomy" id="576137"/>
    <lineage>
        <taxon>Eukaryota</taxon>
        <taxon>Fungi</taxon>
        <taxon>Dikarya</taxon>
        <taxon>Ascomycota</taxon>
        <taxon>Pezizomycotina</taxon>
        <taxon>Leotiomycetes</taxon>
        <taxon>Helotiales</taxon>
        <taxon>Mollisiaceae</taxon>
        <taxon>Phialocephala</taxon>
        <taxon>Phialocephala fortinii species complex</taxon>
    </lineage>
</organism>
<protein>
    <submittedName>
        <fullName evidence="2">Uncharacterized protein</fullName>
    </submittedName>
</protein>